<comment type="similarity">
    <text evidence="2">Belongs to the catalase family.</text>
</comment>
<evidence type="ECO:0000313" key="13">
    <source>
        <dbReference type="Proteomes" id="UP000298061"/>
    </source>
</evidence>
<gene>
    <name evidence="12" type="ORF">EWM64_g9973</name>
</gene>
<evidence type="ECO:0000256" key="7">
    <source>
        <dbReference type="ARBA" id="ARBA00023002"/>
    </source>
</evidence>
<dbReference type="Gene3D" id="2.40.180.10">
    <property type="entry name" value="Catalase core domain"/>
    <property type="match status" value="2"/>
</dbReference>
<comment type="cofactor">
    <cofactor evidence="1">
        <name>heme</name>
        <dbReference type="ChEBI" id="CHEBI:30413"/>
    </cofactor>
</comment>
<keyword evidence="13" id="KW-1185">Reference proteome</keyword>
<evidence type="ECO:0000256" key="10">
    <source>
        <dbReference type="SAM" id="Phobius"/>
    </source>
</evidence>
<dbReference type="Pfam" id="PF06966">
    <property type="entry name" value="DUF1295"/>
    <property type="match status" value="1"/>
</dbReference>
<comment type="caution">
    <text evidence="12">The sequence shown here is derived from an EMBL/GenBank/DDBJ whole genome shotgun (WGS) entry which is preliminary data.</text>
</comment>
<dbReference type="GO" id="GO:0042744">
    <property type="term" value="P:hydrogen peroxide catabolic process"/>
    <property type="evidence" value="ECO:0007669"/>
    <property type="project" value="UniProtKB-KW"/>
</dbReference>
<keyword evidence="10" id="KW-0472">Membrane</keyword>
<organism evidence="12 13">
    <name type="scientific">Hericium alpestre</name>
    <dbReference type="NCBI Taxonomy" id="135208"/>
    <lineage>
        <taxon>Eukaryota</taxon>
        <taxon>Fungi</taxon>
        <taxon>Dikarya</taxon>
        <taxon>Basidiomycota</taxon>
        <taxon>Agaricomycotina</taxon>
        <taxon>Agaricomycetes</taxon>
        <taxon>Russulales</taxon>
        <taxon>Hericiaceae</taxon>
        <taxon>Hericium</taxon>
    </lineage>
</organism>
<dbReference type="GO" id="GO:0006979">
    <property type="term" value="P:response to oxidative stress"/>
    <property type="evidence" value="ECO:0007669"/>
    <property type="project" value="InterPro"/>
</dbReference>
<dbReference type="GO" id="GO:0005829">
    <property type="term" value="C:cytosol"/>
    <property type="evidence" value="ECO:0007669"/>
    <property type="project" value="TreeGrafter"/>
</dbReference>
<reference evidence="12 13" key="1">
    <citation type="submission" date="2019-02" db="EMBL/GenBank/DDBJ databases">
        <title>Genome sequencing of the rare red list fungi Hericium alpestre (H. flagellum).</title>
        <authorList>
            <person name="Buettner E."/>
            <person name="Kellner H."/>
        </authorList>
    </citation>
    <scope>NUCLEOTIDE SEQUENCE [LARGE SCALE GENOMIC DNA]</scope>
    <source>
        <strain evidence="12 13">DSM 108284</strain>
    </source>
</reference>
<name>A0A4Y9ZKT3_9AGAM</name>
<dbReference type="InterPro" id="IPR010721">
    <property type="entry name" value="UstE-like"/>
</dbReference>
<evidence type="ECO:0000256" key="2">
    <source>
        <dbReference type="ARBA" id="ARBA00005329"/>
    </source>
</evidence>
<dbReference type="PANTHER" id="PTHR42821:SF1">
    <property type="entry name" value="CATALASE-B"/>
    <property type="match status" value="1"/>
</dbReference>
<dbReference type="PANTHER" id="PTHR42821">
    <property type="entry name" value="CATALASE"/>
    <property type="match status" value="1"/>
</dbReference>
<dbReference type="GO" id="GO:0020037">
    <property type="term" value="F:heme binding"/>
    <property type="evidence" value="ECO:0007669"/>
    <property type="project" value="InterPro"/>
</dbReference>
<evidence type="ECO:0000256" key="3">
    <source>
        <dbReference type="ARBA" id="ARBA00012314"/>
    </source>
</evidence>
<dbReference type="STRING" id="135208.A0A4Y9ZKT3"/>
<dbReference type="GO" id="GO:0004096">
    <property type="term" value="F:catalase activity"/>
    <property type="evidence" value="ECO:0007669"/>
    <property type="project" value="UniProtKB-EC"/>
</dbReference>
<proteinExistence type="inferred from homology"/>
<dbReference type="InterPro" id="IPR020835">
    <property type="entry name" value="Catalase_sf"/>
</dbReference>
<dbReference type="InterPro" id="IPR024712">
    <property type="entry name" value="Catalase_clade2"/>
</dbReference>
<dbReference type="SMART" id="SM01060">
    <property type="entry name" value="Catalase"/>
    <property type="match status" value="1"/>
</dbReference>
<feature type="transmembrane region" description="Helical" evidence="10">
    <location>
        <begin position="41"/>
        <end position="59"/>
    </location>
</feature>
<evidence type="ECO:0000256" key="5">
    <source>
        <dbReference type="ARBA" id="ARBA00022617"/>
    </source>
</evidence>
<dbReference type="PROSITE" id="PS51402">
    <property type="entry name" value="CATALASE_3"/>
    <property type="match status" value="1"/>
</dbReference>
<dbReference type="Pfam" id="PF00199">
    <property type="entry name" value="Catalase"/>
    <property type="match status" value="2"/>
</dbReference>
<dbReference type="AlphaFoldDB" id="A0A4Y9ZKT3"/>
<accession>A0A4Y9ZKT3</accession>
<evidence type="ECO:0000256" key="6">
    <source>
        <dbReference type="ARBA" id="ARBA00022723"/>
    </source>
</evidence>
<evidence type="ECO:0000313" key="12">
    <source>
        <dbReference type="EMBL" id="TFY74039.1"/>
    </source>
</evidence>
<protein>
    <recommendedName>
        <fullName evidence="3">catalase</fullName>
        <ecNumber evidence="3">1.11.1.6</ecNumber>
    </recommendedName>
</protein>
<dbReference type="EMBL" id="SFCI01002345">
    <property type="protein sequence ID" value="TFY74039.1"/>
    <property type="molecule type" value="Genomic_DNA"/>
</dbReference>
<dbReference type="InterPro" id="IPR011614">
    <property type="entry name" value="Catalase_core"/>
</dbReference>
<keyword evidence="10" id="KW-1133">Transmembrane helix</keyword>
<feature type="transmembrane region" description="Helical" evidence="10">
    <location>
        <begin position="130"/>
        <end position="156"/>
    </location>
</feature>
<evidence type="ECO:0000259" key="11">
    <source>
        <dbReference type="SMART" id="SM01060"/>
    </source>
</evidence>
<keyword evidence="5" id="KW-0349">Heme</keyword>
<dbReference type="InterPro" id="IPR018028">
    <property type="entry name" value="Catalase"/>
</dbReference>
<feature type="transmembrane region" description="Helical" evidence="10">
    <location>
        <begin position="90"/>
        <end position="109"/>
    </location>
</feature>
<evidence type="ECO:0000256" key="9">
    <source>
        <dbReference type="ARBA" id="ARBA00023324"/>
    </source>
</evidence>
<keyword evidence="4" id="KW-0575">Peroxidase</keyword>
<dbReference type="Proteomes" id="UP000298061">
    <property type="component" value="Unassembled WGS sequence"/>
</dbReference>
<keyword evidence="10" id="KW-0812">Transmembrane</keyword>
<dbReference type="EC" id="1.11.1.6" evidence="3"/>
<keyword evidence="7" id="KW-0560">Oxidoreductase</keyword>
<evidence type="ECO:0000256" key="8">
    <source>
        <dbReference type="ARBA" id="ARBA00023004"/>
    </source>
</evidence>
<dbReference type="GO" id="GO:0046872">
    <property type="term" value="F:metal ion binding"/>
    <property type="evidence" value="ECO:0007669"/>
    <property type="project" value="UniProtKB-KW"/>
</dbReference>
<dbReference type="OrthoDB" id="6880011at2759"/>
<feature type="domain" description="Catalase core" evidence="11">
    <location>
        <begin position="169"/>
        <end position="466"/>
    </location>
</feature>
<keyword evidence="9" id="KW-0376">Hydrogen peroxide</keyword>
<dbReference type="SUPFAM" id="SSF56634">
    <property type="entry name" value="Heme-dependent catalase-like"/>
    <property type="match status" value="1"/>
</dbReference>
<feature type="transmembrane region" description="Helical" evidence="10">
    <location>
        <begin position="15"/>
        <end position="34"/>
    </location>
</feature>
<evidence type="ECO:0000256" key="1">
    <source>
        <dbReference type="ARBA" id="ARBA00001971"/>
    </source>
</evidence>
<sequence length="466" mass="53501">MIPPPIIPPSLRYPLKLNIATTFATYVLSLVTGNVSQVDRVWTFLPTIYTAYWALLPLWPRADHTKAWVYFVPHVPDDADDFVNSYSPRALLMLGLVFTWMCRLSYNTYRRGLFSLQDEDYRWAVLRTKIPSWLFQLINLIFIAIIQNFLLMVLGLPTLRAAAHPTADRFTYPAEVRLLKVADASGHVGPALLKDQISREKITRFDHERIPERVVHARGIGAIGHFNHRAGLLWECRHDPRRAGLRYQVLNEEGNWDLVGNNIPIFFIQDAVKLPDIIRAVKPEPHNEVPQGQSAHNNFWDFVGLQPESAHMVMWVMYDRGIPCSYRMMQGFDVNTFTLYKPDPHGGRNLQNSGQDPGRPLSYYLSSLMFTWEADFHRRDLYEASEYCAFPKWKFCIQTISASKEHDFDFDILDATKVSPEELVPLEEIGEMVLDVAKENFPQVEQAAFCTNHVVPGIGVQRRSAA</sequence>
<keyword evidence="8" id="KW-0408">Iron</keyword>
<evidence type="ECO:0000256" key="4">
    <source>
        <dbReference type="ARBA" id="ARBA00022559"/>
    </source>
</evidence>
<keyword evidence="6" id="KW-0479">Metal-binding</keyword>